<evidence type="ECO:0000313" key="2">
    <source>
        <dbReference type="Proteomes" id="UP000539075"/>
    </source>
</evidence>
<proteinExistence type="predicted"/>
<gene>
    <name evidence="1" type="ORF">HNQ38_001163</name>
</gene>
<accession>A0A7W8FFV3</accession>
<comment type="caution">
    <text evidence="1">The sequence shown here is derived from an EMBL/GenBank/DDBJ whole genome shotgun (WGS) entry which is preliminary data.</text>
</comment>
<dbReference type="EMBL" id="JACHGO010000003">
    <property type="protein sequence ID" value="MBB5143075.1"/>
    <property type="molecule type" value="Genomic_DNA"/>
</dbReference>
<dbReference type="RefSeq" id="WP_183718446.1">
    <property type="nucleotide sequence ID" value="NZ_JACHGO010000003.1"/>
</dbReference>
<dbReference type="Proteomes" id="UP000539075">
    <property type="component" value="Unassembled WGS sequence"/>
</dbReference>
<evidence type="ECO:0000313" key="1">
    <source>
        <dbReference type="EMBL" id="MBB5143075.1"/>
    </source>
</evidence>
<keyword evidence="2" id="KW-1185">Reference proteome</keyword>
<name>A0A7W8FFV3_9BACT</name>
<dbReference type="AlphaFoldDB" id="A0A7W8FFV3"/>
<reference evidence="1 2" key="1">
    <citation type="submission" date="2020-08" db="EMBL/GenBank/DDBJ databases">
        <title>Genomic Encyclopedia of Type Strains, Phase IV (KMG-IV): sequencing the most valuable type-strain genomes for metagenomic binning, comparative biology and taxonomic classification.</title>
        <authorList>
            <person name="Goeker M."/>
        </authorList>
    </citation>
    <scope>NUCLEOTIDE SEQUENCE [LARGE SCALE GENOMIC DNA]</scope>
    <source>
        <strain evidence="1 2">DSM 11275</strain>
    </source>
</reference>
<sequence length="60" mass="6408">MSDAGVELNILPGLCVAHSSLVMRNLEGPATMLAVKDRMLGNKPLAALHSSYSNFLKKPV</sequence>
<protein>
    <submittedName>
        <fullName evidence="1">Putative metal-binding protein</fullName>
    </submittedName>
</protein>
<organism evidence="1 2">
    <name type="scientific">Desulfovibrio intestinalis</name>
    <dbReference type="NCBI Taxonomy" id="58621"/>
    <lineage>
        <taxon>Bacteria</taxon>
        <taxon>Pseudomonadati</taxon>
        <taxon>Thermodesulfobacteriota</taxon>
        <taxon>Desulfovibrionia</taxon>
        <taxon>Desulfovibrionales</taxon>
        <taxon>Desulfovibrionaceae</taxon>
        <taxon>Desulfovibrio</taxon>
    </lineage>
</organism>